<comment type="caution">
    <text evidence="23">The sequence shown here is derived from an EMBL/GenBank/DDBJ whole genome shotgun (WGS) entry which is preliminary data.</text>
</comment>
<keyword evidence="5" id="KW-0732">Signal</keyword>
<evidence type="ECO:0000256" key="1">
    <source>
        <dbReference type="ARBA" id="ARBA00010180"/>
    </source>
</evidence>
<evidence type="ECO:0000256" key="17">
    <source>
        <dbReference type="ARBA" id="ARBA00023303"/>
    </source>
</evidence>
<dbReference type="InterPro" id="IPR018000">
    <property type="entry name" value="Neurotransmitter_ion_chnl_CS"/>
</dbReference>
<evidence type="ECO:0000256" key="6">
    <source>
        <dbReference type="ARBA" id="ARBA00022989"/>
    </source>
</evidence>
<evidence type="ECO:0000256" key="7">
    <source>
        <dbReference type="ARBA" id="ARBA00023018"/>
    </source>
</evidence>
<evidence type="ECO:0000313" key="24">
    <source>
        <dbReference type="Proteomes" id="UP000276133"/>
    </source>
</evidence>
<keyword evidence="7" id="KW-0770">Synapse</keyword>
<dbReference type="InterPro" id="IPR006028">
    <property type="entry name" value="GABAA/Glycine_rcpt"/>
</dbReference>
<evidence type="ECO:0000259" key="22">
    <source>
        <dbReference type="Pfam" id="PF02932"/>
    </source>
</evidence>
<dbReference type="InterPro" id="IPR006029">
    <property type="entry name" value="Neurotrans-gated_channel_TM"/>
</dbReference>
<dbReference type="PRINTS" id="PR00252">
    <property type="entry name" value="NRIONCHANNEL"/>
</dbReference>
<evidence type="ECO:0000256" key="10">
    <source>
        <dbReference type="ARBA" id="ARBA00023157"/>
    </source>
</evidence>
<evidence type="ECO:0000256" key="2">
    <source>
        <dbReference type="ARBA" id="ARBA00022448"/>
    </source>
</evidence>
<dbReference type="AlphaFoldDB" id="A0A3M7S5N6"/>
<gene>
    <name evidence="23" type="ORF">BpHYR1_026073</name>
</gene>
<accession>A0A3M7S5N6</accession>
<keyword evidence="4 20" id="KW-0812">Transmembrane</keyword>
<feature type="transmembrane region" description="Helical" evidence="20">
    <location>
        <begin position="275"/>
        <end position="297"/>
    </location>
</feature>
<keyword evidence="3" id="KW-1003">Cell membrane</keyword>
<evidence type="ECO:0000256" key="8">
    <source>
        <dbReference type="ARBA" id="ARBA00023065"/>
    </source>
</evidence>
<evidence type="ECO:0000256" key="20">
    <source>
        <dbReference type="RuleBase" id="RU000687"/>
    </source>
</evidence>
<dbReference type="PANTHER" id="PTHR18945">
    <property type="entry name" value="NEUROTRANSMITTER GATED ION CHANNEL"/>
    <property type="match status" value="1"/>
</dbReference>
<evidence type="ECO:0000256" key="3">
    <source>
        <dbReference type="ARBA" id="ARBA00022475"/>
    </source>
</evidence>
<dbReference type="GO" id="GO:0005230">
    <property type="term" value="F:extracellular ligand-gated monoatomic ion channel activity"/>
    <property type="evidence" value="ECO:0007669"/>
    <property type="project" value="InterPro"/>
</dbReference>
<dbReference type="InterPro" id="IPR006202">
    <property type="entry name" value="Neur_chan_lig-bd"/>
</dbReference>
<dbReference type="FunFam" id="2.70.170.10:FF:000021">
    <property type="entry name" value="Gamma-aminobutyric acid receptor isoform 3b"/>
    <property type="match status" value="1"/>
</dbReference>
<dbReference type="InterPro" id="IPR006201">
    <property type="entry name" value="Neur_channel"/>
</dbReference>
<keyword evidence="16" id="KW-1071">Ligand-gated ion channel</keyword>
<evidence type="ECO:0000256" key="12">
    <source>
        <dbReference type="ARBA" id="ARBA00023173"/>
    </source>
</evidence>
<dbReference type="Gene3D" id="2.70.170.10">
    <property type="entry name" value="Neurotransmitter-gated ion-channel ligand-binding domain"/>
    <property type="match status" value="1"/>
</dbReference>
<keyword evidence="2 20" id="KW-0813">Transport</keyword>
<dbReference type="PROSITE" id="PS00236">
    <property type="entry name" value="NEUROTR_ION_CHANNEL"/>
    <property type="match status" value="1"/>
</dbReference>
<keyword evidence="11 23" id="KW-0675">Receptor</keyword>
<evidence type="ECO:0000256" key="15">
    <source>
        <dbReference type="ARBA" id="ARBA00023257"/>
    </source>
</evidence>
<evidence type="ECO:0000256" key="4">
    <source>
        <dbReference type="ARBA" id="ARBA00022692"/>
    </source>
</evidence>
<evidence type="ECO:0000256" key="9">
    <source>
        <dbReference type="ARBA" id="ARBA00023136"/>
    </source>
</evidence>
<keyword evidence="9 20" id="KW-0472">Membrane</keyword>
<dbReference type="GO" id="GO:0045211">
    <property type="term" value="C:postsynaptic membrane"/>
    <property type="evidence" value="ECO:0007669"/>
    <property type="project" value="UniProtKB-SubCell"/>
</dbReference>
<keyword evidence="24" id="KW-1185">Reference proteome</keyword>
<evidence type="ECO:0000256" key="13">
    <source>
        <dbReference type="ARBA" id="ARBA00023180"/>
    </source>
</evidence>
<comment type="subcellular location">
    <subcellularLocation>
        <location evidence="18">Postsynaptic cell membrane</location>
        <topology evidence="18">Multi-pass membrane protein</topology>
    </subcellularLocation>
</comment>
<dbReference type="STRING" id="10195.A0A3M7S5N6"/>
<dbReference type="GO" id="GO:0004888">
    <property type="term" value="F:transmembrane signaling receptor activity"/>
    <property type="evidence" value="ECO:0007669"/>
    <property type="project" value="InterPro"/>
</dbReference>
<reference evidence="23 24" key="1">
    <citation type="journal article" date="2018" name="Sci. Rep.">
        <title>Genomic signatures of local adaptation to the degree of environmental predictability in rotifers.</title>
        <authorList>
            <person name="Franch-Gras L."/>
            <person name="Hahn C."/>
            <person name="Garcia-Roger E.M."/>
            <person name="Carmona M.J."/>
            <person name="Serra M."/>
            <person name="Gomez A."/>
        </authorList>
    </citation>
    <scope>NUCLEOTIDE SEQUENCE [LARGE SCALE GENOMIC DNA]</scope>
    <source>
        <strain evidence="23">HYR1</strain>
    </source>
</reference>
<organism evidence="23 24">
    <name type="scientific">Brachionus plicatilis</name>
    <name type="common">Marine rotifer</name>
    <name type="synonym">Brachionus muelleri</name>
    <dbReference type="NCBI Taxonomy" id="10195"/>
    <lineage>
        <taxon>Eukaryota</taxon>
        <taxon>Metazoa</taxon>
        <taxon>Spiralia</taxon>
        <taxon>Gnathifera</taxon>
        <taxon>Rotifera</taxon>
        <taxon>Eurotatoria</taxon>
        <taxon>Monogononta</taxon>
        <taxon>Pseudotrocha</taxon>
        <taxon>Ploima</taxon>
        <taxon>Brachionidae</taxon>
        <taxon>Brachionus</taxon>
    </lineage>
</organism>
<sequence>MRTLEIDSESNVSKILNQVLRNYDKDVRPTDNVGSPSKIKVDIYVRSMSRISEIDSEYTFNCYFRQRWKDERLSFDYGPNMIIVNIKLLEKIWQPYTYFANSNMAYIHKVPSSNRFFRINRDGTVLYSMRLTITSKCPMDLKNFPADLQKCPLFISSFVYSVNEVEYVWNKSIKENKAINVAKDMQMSQFDLLGTEEYSTNIILNRKKDNSVDTTIQDISAKSNIDSFFTESEIEKKEILKEDQGIKLRRSSGSIKLFNQSCLVGIFKFKRQLNYFFIQIYLPCILVVLVSWIGFYIEREDAVDRISLGALSILTMVYLIMECKSDLPKVKYFTALDIYLVVCFFFIVSSIIEYGVVHLQIEQLDEQDTLTVYRYLSLNRRGIKYFKKSLKEIEKDACLIAPINQSKSTNESFNTNEDSDERFKLLSLLKKENLRAKVLSILKSGPNLGKYSRISRIDFYSRIFYPILFTLFNLFYWKYFLNIRDINE</sequence>
<keyword evidence="14" id="KW-0868">Chloride</keyword>
<feature type="transmembrane region" description="Helical" evidence="20">
    <location>
        <begin position="332"/>
        <end position="352"/>
    </location>
</feature>
<dbReference type="SUPFAM" id="SSF63712">
    <property type="entry name" value="Nicotinic receptor ligand binding domain-like"/>
    <property type="match status" value="1"/>
</dbReference>
<evidence type="ECO:0000259" key="21">
    <source>
        <dbReference type="Pfam" id="PF02931"/>
    </source>
</evidence>
<keyword evidence="10" id="KW-1015">Disulfide bond</keyword>
<keyword evidence="17 20" id="KW-0407">Ion channel</keyword>
<name>A0A3M7S5N6_BRAPC</name>
<dbReference type="EMBL" id="REGN01001986">
    <property type="protein sequence ID" value="RNA31106.1"/>
    <property type="molecule type" value="Genomic_DNA"/>
</dbReference>
<dbReference type="InterPro" id="IPR036719">
    <property type="entry name" value="Neuro-gated_channel_TM_sf"/>
</dbReference>
<proteinExistence type="inferred from homology"/>
<dbReference type="Gene3D" id="1.20.58.390">
    <property type="entry name" value="Neurotransmitter-gated ion-channel transmembrane domain"/>
    <property type="match status" value="1"/>
</dbReference>
<dbReference type="GO" id="GO:0005254">
    <property type="term" value="F:chloride channel activity"/>
    <property type="evidence" value="ECO:0007669"/>
    <property type="project" value="UniProtKB-KW"/>
</dbReference>
<dbReference type="InterPro" id="IPR038050">
    <property type="entry name" value="Neuro_actylchol_rec"/>
</dbReference>
<protein>
    <recommendedName>
        <fullName evidence="19">Gamma-aminobutyric acid receptor subunit beta</fullName>
    </recommendedName>
</protein>
<keyword evidence="8 20" id="KW-0406">Ion transport</keyword>
<evidence type="ECO:0000256" key="11">
    <source>
        <dbReference type="ARBA" id="ARBA00023170"/>
    </source>
</evidence>
<comment type="similarity">
    <text evidence="1">Belongs to the ligand-gated ion channel (TC 1.A.9) family. Gamma-aminobutyric acid receptor (TC 1.A.9.5) subfamily.</text>
</comment>
<evidence type="ECO:0000256" key="18">
    <source>
        <dbReference type="ARBA" id="ARBA00034104"/>
    </source>
</evidence>
<evidence type="ECO:0000313" key="23">
    <source>
        <dbReference type="EMBL" id="RNA31106.1"/>
    </source>
</evidence>
<dbReference type="Pfam" id="PF02931">
    <property type="entry name" value="Neur_chan_LBD"/>
    <property type="match status" value="1"/>
</dbReference>
<dbReference type="Proteomes" id="UP000276133">
    <property type="component" value="Unassembled WGS sequence"/>
</dbReference>
<dbReference type="GO" id="GO:0034707">
    <property type="term" value="C:chloride channel complex"/>
    <property type="evidence" value="ECO:0007669"/>
    <property type="project" value="UniProtKB-KW"/>
</dbReference>
<feature type="domain" description="Neurotransmitter-gated ion-channel ligand-binding" evidence="21">
    <location>
        <begin position="13"/>
        <end position="221"/>
    </location>
</feature>
<evidence type="ECO:0000256" key="19">
    <source>
        <dbReference type="ARBA" id="ARBA00071250"/>
    </source>
</evidence>
<evidence type="ECO:0000256" key="16">
    <source>
        <dbReference type="ARBA" id="ARBA00023286"/>
    </source>
</evidence>
<dbReference type="Pfam" id="PF02932">
    <property type="entry name" value="Neur_chan_memb"/>
    <property type="match status" value="1"/>
</dbReference>
<dbReference type="CDD" id="cd19049">
    <property type="entry name" value="LGIC_TM_anion"/>
    <property type="match status" value="1"/>
</dbReference>
<keyword evidence="13" id="KW-0325">Glycoprotein</keyword>
<evidence type="ECO:0000256" key="14">
    <source>
        <dbReference type="ARBA" id="ARBA00023214"/>
    </source>
</evidence>
<feature type="domain" description="Neurotransmitter-gated ion-channel transmembrane" evidence="22">
    <location>
        <begin position="280"/>
        <end position="367"/>
    </location>
</feature>
<keyword evidence="12" id="KW-0869">Chloride channel</keyword>
<dbReference type="OrthoDB" id="203862at2759"/>
<dbReference type="SUPFAM" id="SSF90112">
    <property type="entry name" value="Neurotransmitter-gated ion-channel transmembrane pore"/>
    <property type="match status" value="1"/>
</dbReference>
<dbReference type="PRINTS" id="PR00253">
    <property type="entry name" value="GABAARECEPTR"/>
</dbReference>
<evidence type="ECO:0000256" key="5">
    <source>
        <dbReference type="ARBA" id="ARBA00022729"/>
    </source>
</evidence>
<dbReference type="InterPro" id="IPR036734">
    <property type="entry name" value="Neur_chan_lig-bd_sf"/>
</dbReference>
<keyword evidence="6 20" id="KW-1133">Transmembrane helix</keyword>
<feature type="transmembrane region" description="Helical" evidence="20">
    <location>
        <begin position="303"/>
        <end position="320"/>
    </location>
</feature>
<keyword evidence="15" id="KW-0628">Postsynaptic cell membrane</keyword>
<feature type="transmembrane region" description="Helical" evidence="20">
    <location>
        <begin position="463"/>
        <end position="481"/>
    </location>
</feature>